<dbReference type="Gene3D" id="2.60.120.380">
    <property type="match status" value="5"/>
</dbReference>
<sequence length="833" mass="84181">MRPTSRLYPAGILANSIRLLLVLVALASLVRPTDAQVLVNGSSVAGQITVPGEVDTWFFTASAGESVEVRATTTPSPSFAPRLELIDPLGQLIGADERWHVAAVGGTLSIDGVYTVTIRHWGYFSTKTGPYQIEFVRAPGANEGGPLPNGGSITSDLDVGDLDSYTFDIAAGESFAVRLAELPGGSMVPTLAVYDPTGALVGSKAASQVANLGGIASVPGTYVVLVSDSSCCSLGPDGSGPYRLWFVRVPGANEGGTLQNGLPVTNTLDVGDLDSYTLEMTAGDYYLLRLAELPGASMIPTLSLYDPTGAPVGSSALSAVSDLEGVAALSGTYTVLISDSSCCSSGPYGSGPYALHALTLPGPSESGPLASGGVVSADLSLGDLDSYDFVAESGERVLLRLGEQPGAAMTPTMRVFDPNGALLGSSSLSTVSVLELVVASTGLHTVVVSDSSCCSQGPNGTGPYDLHYLRLPGPTEFGLLAADSELAGEITVGDLDSYTLKLAAGESFEITLAEVGGTALAPAMTLYDPSGTPILADGDGEVAGVFGSAATAGEHTLVLRDTNCCSSGPSGSGSYLLRVVTVPGANEGGTLLDGITISDSIDLGDVDSFTLLADSGVAVSVDVTKSGATSLAPSLKIYGPSGQFLAGDLDGTQAVVGLVTQGAGIYTVVVRDGGTSLVGTGGYGVTLTGAVLSPTSTPNVLLSAASSTDPALFDIGGDPLLGPRIGDLDEPFNFALDCSGTTGSTFFLLRATTELASVPISTGAGTLYIAGAPILESVGFQDQSVVLWFPISGGLEVPNDTALVGLSYVVQGFCGDLLGGGRLSNGLMQEIGL</sequence>
<accession>A0A518BGX3</accession>
<reference evidence="1 2" key="1">
    <citation type="submission" date="2019-02" db="EMBL/GenBank/DDBJ databases">
        <title>Deep-cultivation of Planctomycetes and their phenomic and genomic characterization uncovers novel biology.</title>
        <authorList>
            <person name="Wiegand S."/>
            <person name="Jogler M."/>
            <person name="Boedeker C."/>
            <person name="Pinto D."/>
            <person name="Vollmers J."/>
            <person name="Rivas-Marin E."/>
            <person name="Kohn T."/>
            <person name="Peeters S.H."/>
            <person name="Heuer A."/>
            <person name="Rast P."/>
            <person name="Oberbeckmann S."/>
            <person name="Bunk B."/>
            <person name="Jeske O."/>
            <person name="Meyerdierks A."/>
            <person name="Storesund J.E."/>
            <person name="Kallscheuer N."/>
            <person name="Luecker S."/>
            <person name="Lage O.M."/>
            <person name="Pohl T."/>
            <person name="Merkel B.J."/>
            <person name="Hornburger P."/>
            <person name="Mueller R.-W."/>
            <person name="Bruemmer F."/>
            <person name="Labrenz M."/>
            <person name="Spormann A.M."/>
            <person name="Op den Camp H."/>
            <person name="Overmann J."/>
            <person name="Amann R."/>
            <person name="Jetten M.S.M."/>
            <person name="Mascher T."/>
            <person name="Medema M.H."/>
            <person name="Devos D.P."/>
            <person name="Kaster A.-K."/>
            <person name="Ovreas L."/>
            <person name="Rohde M."/>
            <person name="Galperin M.Y."/>
            <person name="Jogler C."/>
        </authorList>
    </citation>
    <scope>NUCLEOTIDE SEQUENCE [LARGE SCALE GENOMIC DNA]</scope>
    <source>
        <strain evidence="1 2">Pla133</strain>
    </source>
</reference>
<evidence type="ECO:0000313" key="2">
    <source>
        <dbReference type="Proteomes" id="UP000316921"/>
    </source>
</evidence>
<evidence type="ECO:0000313" key="1">
    <source>
        <dbReference type="EMBL" id="QDU66239.1"/>
    </source>
</evidence>
<name>A0A518BGX3_9BACT</name>
<dbReference type="EMBL" id="CP036287">
    <property type="protein sequence ID" value="QDU66239.1"/>
    <property type="molecule type" value="Genomic_DNA"/>
</dbReference>
<evidence type="ECO:0008006" key="3">
    <source>
        <dbReference type="Google" id="ProtNLM"/>
    </source>
</evidence>
<protein>
    <recommendedName>
        <fullName evidence="3">Peptidase C-terminal archaeal/bacterial domain-containing protein</fullName>
    </recommendedName>
</protein>
<organism evidence="1 2">
    <name type="scientific">Engelhardtia mirabilis</name>
    <dbReference type="NCBI Taxonomy" id="2528011"/>
    <lineage>
        <taxon>Bacteria</taxon>
        <taxon>Pseudomonadati</taxon>
        <taxon>Planctomycetota</taxon>
        <taxon>Planctomycetia</taxon>
        <taxon>Planctomycetia incertae sedis</taxon>
        <taxon>Engelhardtia</taxon>
    </lineage>
</organism>
<proteinExistence type="predicted"/>
<keyword evidence="2" id="KW-1185">Reference proteome</keyword>
<dbReference type="Proteomes" id="UP000316921">
    <property type="component" value="Chromosome"/>
</dbReference>
<gene>
    <name evidence="1" type="ORF">Pla133_13050</name>
</gene>
<dbReference type="RefSeq" id="WP_145063596.1">
    <property type="nucleotide sequence ID" value="NZ_CP036287.1"/>
</dbReference>
<dbReference type="KEGG" id="pbap:Pla133_13050"/>
<dbReference type="AlphaFoldDB" id="A0A518BGX3"/>